<dbReference type="InterPro" id="IPR013718">
    <property type="entry name" value="COQ9_C"/>
</dbReference>
<dbReference type="NCBIfam" id="TIGR02396">
    <property type="entry name" value="diverge_rpsU"/>
    <property type="match status" value="1"/>
</dbReference>
<evidence type="ECO:0000259" key="10">
    <source>
        <dbReference type="Pfam" id="PF21392"/>
    </source>
</evidence>
<dbReference type="UniPathway" id="UPA00232"/>
<evidence type="ECO:0000313" key="11">
    <source>
        <dbReference type="Proteomes" id="UP000504635"/>
    </source>
</evidence>
<dbReference type="FunFam" id="1.10.357.10:FF:000004">
    <property type="entry name" value="Ubiquinone biosynthesis protein COQ9, mitochondrial"/>
    <property type="match status" value="1"/>
</dbReference>
<evidence type="ECO:0000256" key="2">
    <source>
        <dbReference type="ARBA" id="ARBA00004749"/>
    </source>
</evidence>
<dbReference type="InterPro" id="IPR012762">
    <property type="entry name" value="Ubiq_biosynth_COQ9"/>
</dbReference>
<feature type="domain" description="Ubiquinone biosynthesis protein COQ9 HTH" evidence="10">
    <location>
        <begin position="37"/>
        <end position="67"/>
    </location>
</feature>
<keyword evidence="4 8" id="KW-0831">Ubiquinone biosynthesis</keyword>
<dbReference type="PANTHER" id="PTHR21427:SF19">
    <property type="entry name" value="UBIQUINONE BIOSYNTHESIS PROTEIN COQ9, MITOCHONDRIAL"/>
    <property type="match status" value="1"/>
</dbReference>
<evidence type="ECO:0000259" key="9">
    <source>
        <dbReference type="Pfam" id="PF08511"/>
    </source>
</evidence>
<keyword evidence="11" id="KW-1185">Reference proteome</keyword>
<dbReference type="GO" id="GO:0008289">
    <property type="term" value="F:lipid binding"/>
    <property type="evidence" value="ECO:0007669"/>
    <property type="project" value="UniProtKB-UniRule"/>
</dbReference>
<reference evidence="12" key="1">
    <citation type="submission" date="2025-08" db="UniProtKB">
        <authorList>
            <consortium name="RefSeq"/>
        </authorList>
    </citation>
    <scope>IDENTIFICATION</scope>
    <source>
        <tissue evidence="12">Gonads</tissue>
    </source>
</reference>
<comment type="subcellular location">
    <subcellularLocation>
        <location evidence="1 8">Mitochondrion</location>
    </subcellularLocation>
</comment>
<gene>
    <name evidence="12" type="primary">LOC115877899</name>
</gene>
<dbReference type="GeneID" id="115877899"/>
<feature type="domain" description="COQ9 C-terminal" evidence="9">
    <location>
        <begin position="151"/>
        <end position="221"/>
    </location>
</feature>
<comment type="pathway">
    <text evidence="2 8">Cofactor biosynthesis; ubiquinone biosynthesis.</text>
</comment>
<dbReference type="GO" id="GO:0005743">
    <property type="term" value="C:mitochondrial inner membrane"/>
    <property type="evidence" value="ECO:0007669"/>
    <property type="project" value="TreeGrafter"/>
</dbReference>
<evidence type="ECO:0000256" key="4">
    <source>
        <dbReference type="ARBA" id="ARBA00022688"/>
    </source>
</evidence>
<dbReference type="RefSeq" id="XP_030750109.1">
    <property type="nucleotide sequence ID" value="XM_030894249.1"/>
</dbReference>
<dbReference type="OrthoDB" id="619536at2759"/>
<dbReference type="InterPro" id="IPR048674">
    <property type="entry name" value="COQ9_HTH"/>
</dbReference>
<keyword evidence="6 8" id="KW-0446">Lipid-binding</keyword>
<dbReference type="AlphaFoldDB" id="A0A6J2XHB9"/>
<evidence type="ECO:0000256" key="8">
    <source>
        <dbReference type="RuleBase" id="RU366063"/>
    </source>
</evidence>
<comment type="similarity">
    <text evidence="3 8">Belongs to the COQ9 family.</text>
</comment>
<evidence type="ECO:0000313" key="12">
    <source>
        <dbReference type="RefSeq" id="XP_030750109.1"/>
    </source>
</evidence>
<evidence type="ECO:0000256" key="7">
    <source>
        <dbReference type="ARBA" id="ARBA00023128"/>
    </source>
</evidence>
<dbReference type="Pfam" id="PF08511">
    <property type="entry name" value="COQ9"/>
    <property type="match status" value="1"/>
</dbReference>
<organism evidence="11 12">
    <name type="scientific">Sitophilus oryzae</name>
    <name type="common">Rice weevil</name>
    <name type="synonym">Curculio oryzae</name>
    <dbReference type="NCBI Taxonomy" id="7048"/>
    <lineage>
        <taxon>Eukaryota</taxon>
        <taxon>Metazoa</taxon>
        <taxon>Ecdysozoa</taxon>
        <taxon>Arthropoda</taxon>
        <taxon>Hexapoda</taxon>
        <taxon>Insecta</taxon>
        <taxon>Pterygota</taxon>
        <taxon>Neoptera</taxon>
        <taxon>Endopterygota</taxon>
        <taxon>Coleoptera</taxon>
        <taxon>Polyphaga</taxon>
        <taxon>Cucujiformia</taxon>
        <taxon>Curculionidae</taxon>
        <taxon>Dryophthorinae</taxon>
        <taxon>Sitophilus</taxon>
    </lineage>
</organism>
<comment type="function">
    <text evidence="8">Membrane-associated protein that warps the membrane surface to access and bind aromatic isoprenes with high specificity, including ubiquinone (CoQ) isoprene intermediates and presents them directly to Coq7, therefore facilitating the Coq7-mediated hydroxylase step. Participates in the biosynthesis of coenzyme Q, also named ubiquinone, an essential lipid-soluble electron transporter for aerobic cellular respiration.</text>
</comment>
<evidence type="ECO:0000256" key="3">
    <source>
        <dbReference type="ARBA" id="ARBA00010766"/>
    </source>
</evidence>
<dbReference type="PANTHER" id="PTHR21427">
    <property type="entry name" value="UBIQUINONE BIOSYNTHESIS PROTEIN COQ9, MITOCHONDRIAL"/>
    <property type="match status" value="1"/>
</dbReference>
<evidence type="ECO:0000256" key="6">
    <source>
        <dbReference type="ARBA" id="ARBA00023121"/>
    </source>
</evidence>
<keyword evidence="7 8" id="KW-0496">Mitochondrion</keyword>
<evidence type="ECO:0000256" key="1">
    <source>
        <dbReference type="ARBA" id="ARBA00004173"/>
    </source>
</evidence>
<protein>
    <recommendedName>
        <fullName evidence="8">Ubiquinone biosynthesis protein</fullName>
    </recommendedName>
</protein>
<sequence>MSLVSLFSPLRISLKNVYPIWNVYKKNVSLAASDKYEEEIRNKILAASLPFVIELGWTKECLSKGAEQVGYPGISHGMFTRGAGDLVHYFNTSSNEKLVETLKQFQEEYEQKPITPGEFVELAIAAKLKMLVPYKNRWPQAIAIMSLPPNVPNALAALLAMVDDICYYAGDRSVDFNWYMRRLGVAGVYKATELYLIQDKSENHADTMEFLKRRMEEAVQLHDIISKSDIAGQGAKDVAKSAFVTILILTNSKFLHIDKERERERDNRNTENRHAIYTLQRKYITSYISIIWKALYVNHTYK</sequence>
<dbReference type="Pfam" id="PF21392">
    <property type="entry name" value="COQ9_N"/>
    <property type="match status" value="1"/>
</dbReference>
<accession>A0A6J2XHB9</accession>
<dbReference type="Gene3D" id="1.10.357.10">
    <property type="entry name" value="Tetracycline Repressor, domain 2"/>
    <property type="match status" value="1"/>
</dbReference>
<proteinExistence type="inferred from homology"/>
<keyword evidence="5" id="KW-0809">Transit peptide</keyword>
<dbReference type="GO" id="GO:0006744">
    <property type="term" value="P:ubiquinone biosynthetic process"/>
    <property type="evidence" value="ECO:0007669"/>
    <property type="project" value="UniProtKB-UniRule"/>
</dbReference>
<name>A0A6J2XHB9_SITOR</name>
<evidence type="ECO:0000256" key="5">
    <source>
        <dbReference type="ARBA" id="ARBA00022946"/>
    </source>
</evidence>
<dbReference type="Proteomes" id="UP000504635">
    <property type="component" value="Unplaced"/>
</dbReference>